<accession>A0A392ME55</accession>
<evidence type="ECO:0000313" key="2">
    <source>
        <dbReference type="Proteomes" id="UP000265520"/>
    </source>
</evidence>
<keyword evidence="2" id="KW-1185">Reference proteome</keyword>
<evidence type="ECO:0000313" key="1">
    <source>
        <dbReference type="EMBL" id="MCH84564.1"/>
    </source>
</evidence>
<gene>
    <name evidence="1" type="ORF">A2U01_0005396</name>
</gene>
<proteinExistence type="predicted"/>
<dbReference type="EMBL" id="LXQA010007018">
    <property type="protein sequence ID" value="MCH84564.1"/>
    <property type="molecule type" value="Genomic_DNA"/>
</dbReference>
<name>A0A392ME55_9FABA</name>
<organism evidence="1 2">
    <name type="scientific">Trifolium medium</name>
    <dbReference type="NCBI Taxonomy" id="97028"/>
    <lineage>
        <taxon>Eukaryota</taxon>
        <taxon>Viridiplantae</taxon>
        <taxon>Streptophyta</taxon>
        <taxon>Embryophyta</taxon>
        <taxon>Tracheophyta</taxon>
        <taxon>Spermatophyta</taxon>
        <taxon>Magnoliopsida</taxon>
        <taxon>eudicotyledons</taxon>
        <taxon>Gunneridae</taxon>
        <taxon>Pentapetalae</taxon>
        <taxon>rosids</taxon>
        <taxon>fabids</taxon>
        <taxon>Fabales</taxon>
        <taxon>Fabaceae</taxon>
        <taxon>Papilionoideae</taxon>
        <taxon>50 kb inversion clade</taxon>
        <taxon>NPAAA clade</taxon>
        <taxon>Hologalegina</taxon>
        <taxon>IRL clade</taxon>
        <taxon>Trifolieae</taxon>
        <taxon>Trifolium</taxon>
    </lineage>
</organism>
<reference evidence="1 2" key="1">
    <citation type="journal article" date="2018" name="Front. Plant Sci.">
        <title>Red Clover (Trifolium pratense) and Zigzag Clover (T. medium) - A Picture of Genomic Similarities and Differences.</title>
        <authorList>
            <person name="Dluhosova J."/>
            <person name="Istvanek J."/>
            <person name="Nedelnik J."/>
            <person name="Repkova J."/>
        </authorList>
    </citation>
    <scope>NUCLEOTIDE SEQUENCE [LARGE SCALE GENOMIC DNA]</scope>
    <source>
        <strain evidence="2">cv. 10/8</strain>
        <tissue evidence="1">Leaf</tissue>
    </source>
</reference>
<sequence>GLPTTAVILKFELMYAPSVENGTDLQDAMDAHSASVHEFRIPPKALLGLHSYCPVHFDALHAALVDVSVHVSLLRAPPYPSALKVPSRADLFATSSMHLLIT</sequence>
<protein>
    <submittedName>
        <fullName evidence="1">Protein FAM135B-like</fullName>
    </submittedName>
</protein>
<comment type="caution">
    <text evidence="1">The sequence shown here is derived from an EMBL/GenBank/DDBJ whole genome shotgun (WGS) entry which is preliminary data.</text>
</comment>
<dbReference type="AlphaFoldDB" id="A0A392ME55"/>
<dbReference type="Pfam" id="PF12394">
    <property type="entry name" value="DUF3657"/>
    <property type="match status" value="1"/>
</dbReference>
<feature type="non-terminal residue" evidence="1">
    <location>
        <position position="1"/>
    </location>
</feature>
<dbReference type="Proteomes" id="UP000265520">
    <property type="component" value="Unassembled WGS sequence"/>
</dbReference>
<dbReference type="InterPro" id="IPR022122">
    <property type="entry name" value="DUF3657"/>
</dbReference>